<sequence>MANVQKPQAHATRVENTVEAVMASQRCLASYVSSVQDAFANDWEFLKAYLSPVPDKAAALREELQQHVLAHTGCTMPLGSLRVLLNLVAARAEVGAAQARRETADMAEDSEISEGEEISLAERKRRRHAQVYNALPKKDSKPELSKSSAKPILANASKMMQATSPSPASKKEEVAKIERLRREEELRDYEDSDGEEEEDDDEDAYSVDDGSSDSDDDQPLEEEEEDSTDDDYDPTEKERVVKEVKMRYKSPDQLWIRCLVDSEAKLFEGEAENEDLLKDLEAGNSNLLRRFCACVMTASCDTAQGLERGNAEKLAGKLAEQLNLQGLLNPVADDNLEKLKEMKGKLEKGLSGDADTSCGDGVQTGSVRVQVKVDRSVKNRRSCIWGGRELCTAIASVISQFLSVPGKPVSTFWDPSAESGHYKYRTNVTFYGSFIGAKLAAVMAVNIFNDSLLQAYNRFEGGPEPMHRIRSFLQGVADGLRATMRTIKQQQSGEKARRKILKRIAHGALQLLHAPAAVTLDEPDEPAAAYEESEDEHSDTDGSGEGRVGFGYDHKDYTSMRSAVQALWPPGNQYTTFCRELAAEPAALLPTLPPQVIDKVAASGKEDVGRLLAVIGSAVQKDVRRRKAQAEEQEKASKERALIVVDVNKQITNKVLSGLAVKLSKRKANSTFQICQDARGEGVRAGQAIDIEKAKKQRIR</sequence>
<evidence type="ECO:0000313" key="2">
    <source>
        <dbReference type="EMBL" id="KAK3287902.1"/>
    </source>
</evidence>
<name>A0AAE0H0U5_9CHLO</name>
<protein>
    <submittedName>
        <fullName evidence="2">Uncharacterized protein</fullName>
    </submittedName>
</protein>
<feature type="compositionally biased region" description="Polar residues" evidence="1">
    <location>
        <begin position="158"/>
        <end position="167"/>
    </location>
</feature>
<feature type="compositionally biased region" description="Basic and acidic residues" evidence="1">
    <location>
        <begin position="169"/>
        <end position="185"/>
    </location>
</feature>
<keyword evidence="3" id="KW-1185">Reference proteome</keyword>
<evidence type="ECO:0000256" key="1">
    <source>
        <dbReference type="SAM" id="MobiDB-lite"/>
    </source>
</evidence>
<feature type="compositionally biased region" description="Acidic residues" evidence="1">
    <location>
        <begin position="524"/>
        <end position="538"/>
    </location>
</feature>
<dbReference type="EMBL" id="LGRX02000653">
    <property type="protein sequence ID" value="KAK3287902.1"/>
    <property type="molecule type" value="Genomic_DNA"/>
</dbReference>
<feature type="region of interest" description="Disordered" evidence="1">
    <location>
        <begin position="524"/>
        <end position="550"/>
    </location>
</feature>
<feature type="region of interest" description="Disordered" evidence="1">
    <location>
        <begin position="98"/>
        <end position="126"/>
    </location>
</feature>
<comment type="caution">
    <text evidence="2">The sequence shown here is derived from an EMBL/GenBank/DDBJ whole genome shotgun (WGS) entry which is preliminary data.</text>
</comment>
<feature type="region of interest" description="Disordered" evidence="1">
    <location>
        <begin position="158"/>
        <end position="238"/>
    </location>
</feature>
<evidence type="ECO:0000313" key="3">
    <source>
        <dbReference type="Proteomes" id="UP001190700"/>
    </source>
</evidence>
<gene>
    <name evidence="2" type="ORF">CYMTET_4607</name>
</gene>
<reference evidence="2 3" key="1">
    <citation type="journal article" date="2015" name="Genome Biol. Evol.">
        <title>Comparative Genomics of a Bacterivorous Green Alga Reveals Evolutionary Causalities and Consequences of Phago-Mixotrophic Mode of Nutrition.</title>
        <authorList>
            <person name="Burns J.A."/>
            <person name="Paasch A."/>
            <person name="Narechania A."/>
            <person name="Kim E."/>
        </authorList>
    </citation>
    <scope>NUCLEOTIDE SEQUENCE [LARGE SCALE GENOMIC DNA]</scope>
    <source>
        <strain evidence="2 3">PLY_AMNH</strain>
    </source>
</reference>
<dbReference type="AlphaFoldDB" id="A0AAE0H0U5"/>
<dbReference type="Proteomes" id="UP001190700">
    <property type="component" value="Unassembled WGS sequence"/>
</dbReference>
<proteinExistence type="predicted"/>
<accession>A0AAE0H0U5</accession>
<feature type="compositionally biased region" description="Acidic residues" evidence="1">
    <location>
        <begin position="105"/>
        <end position="119"/>
    </location>
</feature>
<feature type="compositionally biased region" description="Acidic residues" evidence="1">
    <location>
        <begin position="186"/>
        <end position="233"/>
    </location>
</feature>
<organism evidence="2 3">
    <name type="scientific">Cymbomonas tetramitiformis</name>
    <dbReference type="NCBI Taxonomy" id="36881"/>
    <lineage>
        <taxon>Eukaryota</taxon>
        <taxon>Viridiplantae</taxon>
        <taxon>Chlorophyta</taxon>
        <taxon>Pyramimonadophyceae</taxon>
        <taxon>Pyramimonadales</taxon>
        <taxon>Pyramimonadaceae</taxon>
        <taxon>Cymbomonas</taxon>
    </lineage>
</organism>